<proteinExistence type="predicted"/>
<keyword evidence="1" id="KW-0812">Transmembrane</keyword>
<organism evidence="2">
    <name type="scientific">Rhizophora mucronata</name>
    <name type="common">Asiatic mangrove</name>
    <dbReference type="NCBI Taxonomy" id="61149"/>
    <lineage>
        <taxon>Eukaryota</taxon>
        <taxon>Viridiplantae</taxon>
        <taxon>Streptophyta</taxon>
        <taxon>Embryophyta</taxon>
        <taxon>Tracheophyta</taxon>
        <taxon>Spermatophyta</taxon>
        <taxon>Magnoliopsida</taxon>
        <taxon>eudicotyledons</taxon>
        <taxon>Gunneridae</taxon>
        <taxon>Pentapetalae</taxon>
        <taxon>rosids</taxon>
        <taxon>fabids</taxon>
        <taxon>Malpighiales</taxon>
        <taxon>Rhizophoraceae</taxon>
        <taxon>Rhizophora</taxon>
    </lineage>
</organism>
<name>A0A2P2N700_RHIMU</name>
<keyword evidence="1" id="KW-0472">Membrane</keyword>
<sequence>MHIASLYTSWLYLAHTYFFILLSPFLAWMSIKLNLHLGINSFLFCLSDIVISLITVLLNCFLQPLEWVLCYIDTLFVFMKVCSKC</sequence>
<protein>
    <submittedName>
        <fullName evidence="2">Uncharacterized protein</fullName>
    </submittedName>
</protein>
<keyword evidence="1" id="KW-1133">Transmembrane helix</keyword>
<evidence type="ECO:0000313" key="2">
    <source>
        <dbReference type="EMBL" id="MBX38215.1"/>
    </source>
</evidence>
<accession>A0A2P2N700</accession>
<feature type="transmembrane region" description="Helical" evidence="1">
    <location>
        <begin position="12"/>
        <end position="31"/>
    </location>
</feature>
<reference evidence="2" key="1">
    <citation type="submission" date="2018-02" db="EMBL/GenBank/DDBJ databases">
        <title>Rhizophora mucronata_Transcriptome.</title>
        <authorList>
            <person name="Meera S.P."/>
            <person name="Sreeshan A."/>
            <person name="Augustine A."/>
        </authorList>
    </citation>
    <scope>NUCLEOTIDE SEQUENCE</scope>
    <source>
        <tissue evidence="2">Leaf</tissue>
    </source>
</reference>
<evidence type="ECO:0000256" key="1">
    <source>
        <dbReference type="SAM" id="Phobius"/>
    </source>
</evidence>
<feature type="transmembrane region" description="Helical" evidence="1">
    <location>
        <begin position="37"/>
        <end position="62"/>
    </location>
</feature>
<dbReference type="AlphaFoldDB" id="A0A2P2N700"/>
<dbReference type="EMBL" id="GGEC01057731">
    <property type="protein sequence ID" value="MBX38215.1"/>
    <property type="molecule type" value="Transcribed_RNA"/>
</dbReference>